<accession>A0ABP1Q2S5</accession>
<evidence type="ECO:0000256" key="1">
    <source>
        <dbReference type="ARBA" id="ARBA00006432"/>
    </source>
</evidence>
<dbReference type="Gene3D" id="3.30.300.30">
    <property type="match status" value="1"/>
</dbReference>
<dbReference type="SUPFAM" id="SSF56801">
    <property type="entry name" value="Acetyl-CoA synthetase-like"/>
    <property type="match status" value="1"/>
</dbReference>
<dbReference type="Gene3D" id="3.40.50.12780">
    <property type="entry name" value="N-terminal domain of ligase-like"/>
    <property type="match status" value="1"/>
</dbReference>
<comment type="similarity">
    <text evidence="1">Belongs to the ATP-dependent AMP-binding enzyme family.</text>
</comment>
<keyword evidence="5" id="KW-1185">Reference proteome</keyword>
<feature type="domain" description="AMP-binding enzyme C-terminal" evidence="3">
    <location>
        <begin position="478"/>
        <end position="552"/>
    </location>
</feature>
<evidence type="ECO:0000259" key="3">
    <source>
        <dbReference type="Pfam" id="PF13193"/>
    </source>
</evidence>
<protein>
    <recommendedName>
        <fullName evidence="6">Acyl-CoA synthetase family member 3, mitochondrial</fullName>
    </recommendedName>
</protein>
<dbReference type="Proteomes" id="UP001642540">
    <property type="component" value="Unassembled WGS sequence"/>
</dbReference>
<dbReference type="EMBL" id="CAXLJM020000020">
    <property type="protein sequence ID" value="CAL8086944.1"/>
    <property type="molecule type" value="Genomic_DNA"/>
</dbReference>
<dbReference type="InterPro" id="IPR020845">
    <property type="entry name" value="AMP-binding_CS"/>
</dbReference>
<evidence type="ECO:0000313" key="5">
    <source>
        <dbReference type="Proteomes" id="UP001642540"/>
    </source>
</evidence>
<dbReference type="InterPro" id="IPR025110">
    <property type="entry name" value="AMP-bd_C"/>
</dbReference>
<comment type="caution">
    <text evidence="4">The sequence shown here is derived from an EMBL/GenBank/DDBJ whole genome shotgun (WGS) entry which is preliminary data.</text>
</comment>
<dbReference type="PANTHER" id="PTHR43201">
    <property type="entry name" value="ACYL-COA SYNTHETASE"/>
    <property type="match status" value="1"/>
</dbReference>
<reference evidence="4 5" key="1">
    <citation type="submission" date="2024-08" db="EMBL/GenBank/DDBJ databases">
        <authorList>
            <person name="Cucini C."/>
            <person name="Frati F."/>
        </authorList>
    </citation>
    <scope>NUCLEOTIDE SEQUENCE [LARGE SCALE GENOMIC DNA]</scope>
</reference>
<gene>
    <name evidence="4" type="ORF">ODALV1_LOCUS6591</name>
</gene>
<organism evidence="4 5">
    <name type="scientific">Orchesella dallaii</name>
    <dbReference type="NCBI Taxonomy" id="48710"/>
    <lineage>
        <taxon>Eukaryota</taxon>
        <taxon>Metazoa</taxon>
        <taxon>Ecdysozoa</taxon>
        <taxon>Arthropoda</taxon>
        <taxon>Hexapoda</taxon>
        <taxon>Collembola</taxon>
        <taxon>Entomobryomorpha</taxon>
        <taxon>Entomobryoidea</taxon>
        <taxon>Orchesellidae</taxon>
        <taxon>Orchesellinae</taxon>
        <taxon>Orchesella</taxon>
    </lineage>
</organism>
<dbReference type="PANTHER" id="PTHR43201:SF8">
    <property type="entry name" value="ACYL-COA SYNTHETASE FAMILY MEMBER 3"/>
    <property type="match status" value="1"/>
</dbReference>
<evidence type="ECO:0000259" key="2">
    <source>
        <dbReference type="Pfam" id="PF00501"/>
    </source>
</evidence>
<proteinExistence type="inferred from homology"/>
<evidence type="ECO:0008006" key="6">
    <source>
        <dbReference type="Google" id="ProtNLM"/>
    </source>
</evidence>
<evidence type="ECO:0000313" key="4">
    <source>
        <dbReference type="EMBL" id="CAL8086944.1"/>
    </source>
</evidence>
<feature type="domain" description="AMP-dependent synthetase/ligase" evidence="2">
    <location>
        <begin position="50"/>
        <end position="427"/>
    </location>
</feature>
<dbReference type="Pfam" id="PF00501">
    <property type="entry name" value="AMP-binding"/>
    <property type="match status" value="1"/>
</dbReference>
<dbReference type="InterPro" id="IPR045851">
    <property type="entry name" value="AMP-bd_C_sf"/>
</dbReference>
<dbReference type="PROSITE" id="PS00455">
    <property type="entry name" value="AMP_BINDING"/>
    <property type="match status" value="1"/>
</dbReference>
<dbReference type="InterPro" id="IPR000873">
    <property type="entry name" value="AMP-dep_synth/lig_dom"/>
</dbReference>
<dbReference type="Pfam" id="PF13193">
    <property type="entry name" value="AMP-binding_C"/>
    <property type="match status" value="1"/>
</dbReference>
<dbReference type="InterPro" id="IPR042099">
    <property type="entry name" value="ANL_N_sf"/>
</dbReference>
<name>A0ABP1Q2S5_9HEXA</name>
<sequence>MVVKHLPIKMFGRATSSFNRVPNSLFVRYASRRTIDEIKLPLFARALEAESAKKIAFTDYKGQNFTYEEFGKKSAYLAKELKSLVPGQEERIAFLCDRDFSFPTTLGATWWAQHVAIPLSSTHPENMLEYFVKSTSSKLIVTNKKYADRLNKVAKATGAEILVIDFETLKSEDPSPSLLDSKNYEDKNALILFTSGTTGMPKGVLLTHSNLLAQVENICDAWEISHRDTMLHLLPLHHTHGLIHALISPMSVGARCHMLEKFDAGKAWQELLSSKEMRPNVLMAVPTVYVKLIEEYEKSFANSSTQVSFVRETLKQKMRLILSGSAALPIPTIEKFKVISGHTLLERYGMTEIGMALTNPLHGERKPGFVGGPFETVKLMVADLKSRTDYTVIAVGDAKKMDVKISQGEKVIGDLLVKGPSVFKEYWGNPEATKKEFTEDGWFITGDTVEFLDGSFKILGRKSVDIIKSGGYKLSALEIETQLLSLPEVKEVAVLGIPDPTWGQKVAAVVAWRGKELTATELRDLAKTRLPGYACPTVLKSLPELPKNHLGKVNKKELAKIFS</sequence>